<evidence type="ECO:0000313" key="1">
    <source>
        <dbReference type="Proteomes" id="UP000887577"/>
    </source>
</evidence>
<proteinExistence type="predicted"/>
<name>A0A914Z470_9BILA</name>
<dbReference type="Proteomes" id="UP000887577">
    <property type="component" value="Unplaced"/>
</dbReference>
<evidence type="ECO:0000313" key="2">
    <source>
        <dbReference type="WBParaSite" id="PSU_v2.g6798.t1"/>
    </source>
</evidence>
<dbReference type="WBParaSite" id="PSU_v2.g6798.t1">
    <property type="protein sequence ID" value="PSU_v2.g6798.t1"/>
    <property type="gene ID" value="PSU_v2.g6798"/>
</dbReference>
<keyword evidence="1" id="KW-1185">Reference proteome</keyword>
<dbReference type="AlphaFoldDB" id="A0A914Z470"/>
<protein>
    <submittedName>
        <fullName evidence="2">Uncharacterized protein</fullName>
    </submittedName>
</protein>
<sequence length="86" mass="10129">MKSHRFFCHLIQELLNFGTPYHFSSAYFEMVNRVIKVGVHPYDTSSLPEHALTSMLARKDWAHQVSTMSQTSKIFWVWSRSSSYEK</sequence>
<organism evidence="1 2">
    <name type="scientific">Panagrolaimus superbus</name>
    <dbReference type="NCBI Taxonomy" id="310955"/>
    <lineage>
        <taxon>Eukaryota</taxon>
        <taxon>Metazoa</taxon>
        <taxon>Ecdysozoa</taxon>
        <taxon>Nematoda</taxon>
        <taxon>Chromadorea</taxon>
        <taxon>Rhabditida</taxon>
        <taxon>Tylenchina</taxon>
        <taxon>Panagrolaimomorpha</taxon>
        <taxon>Panagrolaimoidea</taxon>
        <taxon>Panagrolaimidae</taxon>
        <taxon>Panagrolaimus</taxon>
    </lineage>
</organism>
<accession>A0A914Z470</accession>
<reference evidence="2" key="1">
    <citation type="submission" date="2022-11" db="UniProtKB">
        <authorList>
            <consortium name="WormBaseParasite"/>
        </authorList>
    </citation>
    <scope>IDENTIFICATION</scope>
</reference>